<evidence type="ECO:0000256" key="4">
    <source>
        <dbReference type="SAM" id="Phobius"/>
    </source>
</evidence>
<dbReference type="RefSeq" id="WP_204700340.1">
    <property type="nucleotide sequence ID" value="NZ_JAFBDQ010000002.1"/>
</dbReference>
<organism evidence="5 6">
    <name type="scientific">Halanaerobacter jeridensis</name>
    <dbReference type="NCBI Taxonomy" id="706427"/>
    <lineage>
        <taxon>Bacteria</taxon>
        <taxon>Bacillati</taxon>
        <taxon>Bacillota</taxon>
        <taxon>Clostridia</taxon>
        <taxon>Halanaerobiales</taxon>
        <taxon>Halobacteroidaceae</taxon>
        <taxon>Halanaerobacter</taxon>
    </lineage>
</organism>
<evidence type="ECO:0000313" key="6">
    <source>
        <dbReference type="Proteomes" id="UP000774000"/>
    </source>
</evidence>
<reference evidence="5" key="1">
    <citation type="submission" date="2021-01" db="EMBL/GenBank/DDBJ databases">
        <title>Genomic Encyclopedia of Type Strains, Phase IV (KMG-IV): sequencing the most valuable type-strain genomes for metagenomic binning, comparative biology and taxonomic classification.</title>
        <authorList>
            <person name="Goeker M."/>
        </authorList>
    </citation>
    <scope>NUCLEOTIDE SEQUENCE</scope>
    <source>
        <strain evidence="5">DSM 23230</strain>
    </source>
</reference>
<dbReference type="Gene3D" id="1.25.40.20">
    <property type="entry name" value="Ankyrin repeat-containing domain"/>
    <property type="match status" value="1"/>
</dbReference>
<keyword evidence="1" id="KW-0677">Repeat</keyword>
<keyword evidence="4" id="KW-0472">Membrane</keyword>
<comment type="caution">
    <text evidence="5">The sequence shown here is derived from an EMBL/GenBank/DDBJ whole genome shotgun (WGS) entry which is preliminary data.</text>
</comment>
<sequence>MKKIIIIGIVIIAISVIIFNFISHELNLIEAVKNENEKQVKKIINSGVDVNQNNNLPLLTAVNNGNKKITRLLIEAGANIKQTNNKEETALDLAREKENRNIIKLLKNR</sequence>
<evidence type="ECO:0000256" key="3">
    <source>
        <dbReference type="PROSITE-ProRule" id="PRU00023"/>
    </source>
</evidence>
<protein>
    <submittedName>
        <fullName evidence="5">Ankyrin repeat protein</fullName>
    </submittedName>
</protein>
<dbReference type="AlphaFoldDB" id="A0A938XNL2"/>
<accession>A0A938XNL2</accession>
<dbReference type="PROSITE" id="PS50088">
    <property type="entry name" value="ANK_REPEAT"/>
    <property type="match status" value="1"/>
</dbReference>
<dbReference type="PROSITE" id="PS50297">
    <property type="entry name" value="ANK_REP_REGION"/>
    <property type="match status" value="1"/>
</dbReference>
<name>A0A938XNL2_9FIRM</name>
<evidence type="ECO:0000256" key="1">
    <source>
        <dbReference type="ARBA" id="ARBA00022737"/>
    </source>
</evidence>
<evidence type="ECO:0000256" key="2">
    <source>
        <dbReference type="ARBA" id="ARBA00023043"/>
    </source>
</evidence>
<gene>
    <name evidence="5" type="ORF">JOC47_000437</name>
</gene>
<keyword evidence="4" id="KW-0812">Transmembrane</keyword>
<dbReference type="InterPro" id="IPR002110">
    <property type="entry name" value="Ankyrin_rpt"/>
</dbReference>
<dbReference type="Proteomes" id="UP000774000">
    <property type="component" value="Unassembled WGS sequence"/>
</dbReference>
<keyword evidence="6" id="KW-1185">Reference proteome</keyword>
<dbReference type="SMART" id="SM00248">
    <property type="entry name" value="ANK"/>
    <property type="match status" value="2"/>
</dbReference>
<dbReference type="PANTHER" id="PTHR24171">
    <property type="entry name" value="ANKYRIN REPEAT DOMAIN-CONTAINING PROTEIN 39-RELATED"/>
    <property type="match status" value="1"/>
</dbReference>
<proteinExistence type="predicted"/>
<feature type="transmembrane region" description="Helical" evidence="4">
    <location>
        <begin position="5"/>
        <end position="23"/>
    </location>
</feature>
<keyword evidence="2 3" id="KW-0040">ANK repeat</keyword>
<evidence type="ECO:0000313" key="5">
    <source>
        <dbReference type="EMBL" id="MBM7555612.1"/>
    </source>
</evidence>
<dbReference type="EMBL" id="JAFBDQ010000002">
    <property type="protein sequence ID" value="MBM7555612.1"/>
    <property type="molecule type" value="Genomic_DNA"/>
</dbReference>
<keyword evidence="4" id="KW-1133">Transmembrane helix</keyword>
<dbReference type="SUPFAM" id="SSF48403">
    <property type="entry name" value="Ankyrin repeat"/>
    <property type="match status" value="1"/>
</dbReference>
<feature type="repeat" description="ANK" evidence="3">
    <location>
        <begin position="53"/>
        <end position="85"/>
    </location>
</feature>
<dbReference type="InterPro" id="IPR036770">
    <property type="entry name" value="Ankyrin_rpt-contain_sf"/>
</dbReference>
<dbReference type="Pfam" id="PF12796">
    <property type="entry name" value="Ank_2"/>
    <property type="match status" value="1"/>
</dbReference>